<dbReference type="Pfam" id="PF01344">
    <property type="entry name" value="Kelch_1"/>
    <property type="match status" value="1"/>
</dbReference>
<dbReference type="Proteomes" id="UP000023152">
    <property type="component" value="Unassembled WGS sequence"/>
</dbReference>
<dbReference type="AlphaFoldDB" id="X6M5F7"/>
<protein>
    <submittedName>
        <fullName evidence="1">Uncharacterized protein</fullName>
    </submittedName>
</protein>
<dbReference type="InterPro" id="IPR006652">
    <property type="entry name" value="Kelch_1"/>
</dbReference>
<dbReference type="Gene3D" id="2.120.10.80">
    <property type="entry name" value="Kelch-type beta propeller"/>
    <property type="match status" value="1"/>
</dbReference>
<dbReference type="OrthoDB" id="8185403at2759"/>
<evidence type="ECO:0000313" key="1">
    <source>
        <dbReference type="EMBL" id="ETO09218.1"/>
    </source>
</evidence>
<dbReference type="EMBL" id="ASPP01024235">
    <property type="protein sequence ID" value="ETO09218.1"/>
    <property type="molecule type" value="Genomic_DNA"/>
</dbReference>
<sequence>MKFFVSTNFKKQENSFGCVAHKDEILICGRAWYSYHTVKQKYKLVCYYPQYITTTESVVKIINNNDSNDVTLLSFGQGNGGKHILIMKYVSVWDEEKYISQDNNQWIEFTDKQNKPVILEKLDSYSKPRALIGGSNNNLLFITYEPNNISVLDLNTCEYVNHSKLPINGNSCFVLRTANKINEMVLFCKKAGLSIKYDEDKNKLTCKDLPVCDDVAGFSGYAYVHVNNCILFFGGLLNYSEYSNSVYKYSIKEKKWTTFKPTLPFKTAASAAILSEDNKWVHVMCGEAHIKTRVEEWMNKKEKEELQMKEDDNVVNMNCNLLYYLAKQNENKID</sequence>
<comment type="caution">
    <text evidence="1">The sequence shown here is derived from an EMBL/GenBank/DDBJ whole genome shotgun (WGS) entry which is preliminary data.</text>
</comment>
<gene>
    <name evidence="1" type="ORF">RFI_28168</name>
</gene>
<organism evidence="1 2">
    <name type="scientific">Reticulomyxa filosa</name>
    <dbReference type="NCBI Taxonomy" id="46433"/>
    <lineage>
        <taxon>Eukaryota</taxon>
        <taxon>Sar</taxon>
        <taxon>Rhizaria</taxon>
        <taxon>Retaria</taxon>
        <taxon>Foraminifera</taxon>
        <taxon>Monothalamids</taxon>
        <taxon>Reticulomyxidae</taxon>
        <taxon>Reticulomyxa</taxon>
    </lineage>
</organism>
<proteinExistence type="predicted"/>
<name>X6M5F7_RETFI</name>
<keyword evidence="2" id="KW-1185">Reference proteome</keyword>
<evidence type="ECO:0000313" key="2">
    <source>
        <dbReference type="Proteomes" id="UP000023152"/>
    </source>
</evidence>
<reference evidence="1 2" key="1">
    <citation type="journal article" date="2013" name="Curr. Biol.">
        <title>The Genome of the Foraminiferan Reticulomyxa filosa.</title>
        <authorList>
            <person name="Glockner G."/>
            <person name="Hulsmann N."/>
            <person name="Schleicher M."/>
            <person name="Noegel A.A."/>
            <person name="Eichinger L."/>
            <person name="Gallinger C."/>
            <person name="Pawlowski J."/>
            <person name="Sierra R."/>
            <person name="Euteneuer U."/>
            <person name="Pillet L."/>
            <person name="Moustafa A."/>
            <person name="Platzer M."/>
            <person name="Groth M."/>
            <person name="Szafranski K."/>
            <person name="Schliwa M."/>
        </authorList>
    </citation>
    <scope>NUCLEOTIDE SEQUENCE [LARGE SCALE GENOMIC DNA]</scope>
</reference>
<dbReference type="SUPFAM" id="SSF50965">
    <property type="entry name" value="Galactose oxidase, central domain"/>
    <property type="match status" value="1"/>
</dbReference>
<dbReference type="InterPro" id="IPR011043">
    <property type="entry name" value="Gal_Oxase/kelch_b-propeller"/>
</dbReference>
<accession>X6M5F7</accession>
<dbReference type="InterPro" id="IPR015915">
    <property type="entry name" value="Kelch-typ_b-propeller"/>
</dbReference>